<evidence type="ECO:0000313" key="2">
    <source>
        <dbReference type="Proteomes" id="UP000076131"/>
    </source>
</evidence>
<evidence type="ECO:0000313" key="1">
    <source>
        <dbReference type="EMBL" id="KZC24933.1"/>
    </source>
</evidence>
<reference evidence="1 2" key="1">
    <citation type="journal article" date="2016" name="MBio">
        <title>Lateral Gene Transfer in a Heavy Metal-Contaminated-Groundwater Microbial Community.</title>
        <authorList>
            <person name="Hemme C.L."/>
            <person name="Green S.J."/>
            <person name="Rishishwar L."/>
            <person name="Prakash O."/>
            <person name="Pettenato A."/>
            <person name="Chakraborty R."/>
            <person name="Deutschbauer A.M."/>
            <person name="Van Nostrand J.D."/>
            <person name="Wu L."/>
            <person name="He Z."/>
            <person name="Jordan I.K."/>
            <person name="Hazen T.C."/>
            <person name="Arkin A.P."/>
            <person name="Kostka J.E."/>
            <person name="Zhou J."/>
        </authorList>
    </citation>
    <scope>NUCLEOTIDE SEQUENCE [LARGE SCALE GENOMIC DNA]</scope>
    <source>
        <strain evidence="1 2">FW104-T7</strain>
    </source>
</reference>
<dbReference type="SUPFAM" id="SSF52833">
    <property type="entry name" value="Thioredoxin-like"/>
    <property type="match status" value="1"/>
</dbReference>
<name>A0A154QL26_9GAMM</name>
<gene>
    <name evidence="1" type="ORF">RHOFW104T7_06240</name>
</gene>
<dbReference type="PANTHER" id="PTHR42852:SF13">
    <property type="entry name" value="PROTEIN DIPZ"/>
    <property type="match status" value="1"/>
</dbReference>
<proteinExistence type="predicted"/>
<dbReference type="STRING" id="416169.RHOFW104T7_06240"/>
<dbReference type="InterPro" id="IPR036249">
    <property type="entry name" value="Thioredoxin-like_sf"/>
</dbReference>
<dbReference type="Proteomes" id="UP000076131">
    <property type="component" value="Unassembled WGS sequence"/>
</dbReference>
<organism evidence="1 2">
    <name type="scientific">Rhodanobacter thiooxydans</name>
    <dbReference type="NCBI Taxonomy" id="416169"/>
    <lineage>
        <taxon>Bacteria</taxon>
        <taxon>Pseudomonadati</taxon>
        <taxon>Pseudomonadota</taxon>
        <taxon>Gammaproteobacteria</taxon>
        <taxon>Lysobacterales</taxon>
        <taxon>Rhodanobacteraceae</taxon>
        <taxon>Rhodanobacter</taxon>
    </lineage>
</organism>
<dbReference type="InterPro" id="IPR050553">
    <property type="entry name" value="Thioredoxin_ResA/DsbE_sf"/>
</dbReference>
<dbReference type="AlphaFoldDB" id="A0A154QL26"/>
<keyword evidence="2" id="KW-1185">Reference proteome</keyword>
<dbReference type="RefSeq" id="WP_008437436.1">
    <property type="nucleotide sequence ID" value="NZ_LVJS01000016.1"/>
</dbReference>
<dbReference type="eggNOG" id="COG0526">
    <property type="taxonomic scope" value="Bacteria"/>
</dbReference>
<sequence length="191" mass="20690">MKPEAAPEWRTSAWLNTPEPLSLGHFRGRVVLLHAFQMLCPGCVAHGIPQAQRVAKLFEGVPLAVVGLHTVFEHHAAMGPESLRAFLYEYRVTFPVGIDAPGPDGDPIPCTMRAYAMQGTPTAILIDAQGRLRRQVFGVYDDLLLGAEIGTLLAEAGQQRLDTTPEAPTAERCADGRCEVDAAAVERHPLS</sequence>
<accession>A0A154QL26</accession>
<dbReference type="Gene3D" id="3.40.30.10">
    <property type="entry name" value="Glutaredoxin"/>
    <property type="match status" value="1"/>
</dbReference>
<comment type="caution">
    <text evidence="1">The sequence shown here is derived from an EMBL/GenBank/DDBJ whole genome shotgun (WGS) entry which is preliminary data.</text>
</comment>
<protein>
    <submittedName>
        <fullName evidence="1">Alkyl hydroperoxide reductase</fullName>
    </submittedName>
</protein>
<dbReference type="PANTHER" id="PTHR42852">
    <property type="entry name" value="THIOL:DISULFIDE INTERCHANGE PROTEIN DSBE"/>
    <property type="match status" value="1"/>
</dbReference>
<dbReference type="EMBL" id="LVJS01000016">
    <property type="protein sequence ID" value="KZC24933.1"/>
    <property type="molecule type" value="Genomic_DNA"/>
</dbReference>